<accession>A0A1E2VBR1</accession>
<feature type="transmembrane region" description="Helical" evidence="8">
    <location>
        <begin position="308"/>
        <end position="326"/>
    </location>
</feature>
<sequence>MRPIDSPRALMACAVAGVFVMAAMASLSFGALAVSVDQVWLALWAPEPGAIPQLIVRSERLPRTLMAMGVGSALAVAGVLMQAMTRNPLASPGLLGINAGAMFALVVAGVLGWVQSAQSMVWASFLGAAMAALLVQWLAGQQRDTRQLSIVLAGVAVSALFVAFSQALLVMDQGRLDQLLFWLAGSVAGRDIGVMIPLWPWWGGALLLSMLSWRWLNILGLDDAVIQGLGQSPVRLRLGLSTLVVALAGSAVAMAGLIGFVGLVVPHLTRLLFGQDHRWVLPMSALLGAALLVLADTLARLVIPPQDIPVGIMTALVGVPFFIMLARRGGRS</sequence>
<comment type="similarity">
    <text evidence="2">Belongs to the binding-protein-dependent transport system permease family. FecCD subfamily.</text>
</comment>
<comment type="caution">
    <text evidence="9">The sequence shown here is derived from an EMBL/GenBank/DDBJ whole genome shotgun (WGS) entry which is preliminary data.</text>
</comment>
<feature type="transmembrane region" description="Helical" evidence="8">
    <location>
        <begin position="280"/>
        <end position="302"/>
    </location>
</feature>
<keyword evidence="4" id="KW-1003">Cell membrane</keyword>
<evidence type="ECO:0000256" key="4">
    <source>
        <dbReference type="ARBA" id="ARBA00022475"/>
    </source>
</evidence>
<feature type="transmembrane region" description="Helical" evidence="8">
    <location>
        <begin position="93"/>
        <end position="114"/>
    </location>
</feature>
<evidence type="ECO:0000256" key="7">
    <source>
        <dbReference type="ARBA" id="ARBA00023136"/>
    </source>
</evidence>
<protein>
    <submittedName>
        <fullName evidence="9">Iron-siderophore ABC transporter permease</fullName>
    </submittedName>
</protein>
<dbReference type="CDD" id="cd06550">
    <property type="entry name" value="TM_ABC_iron-siderophores_like"/>
    <property type="match status" value="1"/>
</dbReference>
<evidence type="ECO:0000256" key="2">
    <source>
        <dbReference type="ARBA" id="ARBA00007935"/>
    </source>
</evidence>
<keyword evidence="5 8" id="KW-0812">Transmembrane</keyword>
<keyword evidence="7 8" id="KW-0472">Membrane</keyword>
<dbReference type="Gene3D" id="1.10.3470.10">
    <property type="entry name" value="ABC transporter involved in vitamin B12 uptake, BtuC"/>
    <property type="match status" value="1"/>
</dbReference>
<keyword evidence="10" id="KW-1185">Reference proteome</keyword>
<dbReference type="Pfam" id="PF01032">
    <property type="entry name" value="FecCD"/>
    <property type="match status" value="1"/>
</dbReference>
<evidence type="ECO:0000256" key="3">
    <source>
        <dbReference type="ARBA" id="ARBA00022448"/>
    </source>
</evidence>
<dbReference type="SUPFAM" id="SSF81345">
    <property type="entry name" value="ABC transporter involved in vitamin B12 uptake, BtuC"/>
    <property type="match status" value="1"/>
</dbReference>
<dbReference type="RefSeq" id="WP_068999418.1">
    <property type="nucleotide sequence ID" value="NZ_MDTQ01000001.1"/>
</dbReference>
<feature type="transmembrane region" description="Helical" evidence="8">
    <location>
        <begin position="150"/>
        <end position="171"/>
    </location>
</feature>
<evidence type="ECO:0000256" key="1">
    <source>
        <dbReference type="ARBA" id="ARBA00004651"/>
    </source>
</evidence>
<dbReference type="Proteomes" id="UP000094291">
    <property type="component" value="Unassembled WGS sequence"/>
</dbReference>
<dbReference type="AlphaFoldDB" id="A0A1E2VBR1"/>
<dbReference type="GO" id="GO:0005886">
    <property type="term" value="C:plasma membrane"/>
    <property type="evidence" value="ECO:0007669"/>
    <property type="project" value="UniProtKB-SubCell"/>
</dbReference>
<dbReference type="STRING" id="197479.BFW38_13750"/>
<evidence type="ECO:0000313" key="10">
    <source>
        <dbReference type="Proteomes" id="UP000094291"/>
    </source>
</evidence>
<dbReference type="InterPro" id="IPR000522">
    <property type="entry name" value="ABC_transptr_permease_BtuC"/>
</dbReference>
<dbReference type="EMBL" id="MDTQ01000001">
    <property type="protein sequence ID" value="ODC04437.1"/>
    <property type="molecule type" value="Genomic_DNA"/>
</dbReference>
<evidence type="ECO:0000256" key="6">
    <source>
        <dbReference type="ARBA" id="ARBA00022989"/>
    </source>
</evidence>
<evidence type="ECO:0000256" key="5">
    <source>
        <dbReference type="ARBA" id="ARBA00022692"/>
    </source>
</evidence>
<feature type="transmembrane region" description="Helical" evidence="8">
    <location>
        <begin position="64"/>
        <end position="81"/>
    </location>
</feature>
<comment type="subcellular location">
    <subcellularLocation>
        <location evidence="1">Cell membrane</location>
        <topology evidence="1">Multi-pass membrane protein</topology>
    </subcellularLocation>
</comment>
<dbReference type="PANTHER" id="PTHR30472:SF1">
    <property type="entry name" value="FE(3+) DICITRATE TRANSPORT SYSTEM PERMEASE PROTEIN FECC-RELATED"/>
    <property type="match status" value="1"/>
</dbReference>
<dbReference type="PANTHER" id="PTHR30472">
    <property type="entry name" value="FERRIC ENTEROBACTIN TRANSPORT SYSTEM PERMEASE PROTEIN"/>
    <property type="match status" value="1"/>
</dbReference>
<organism evidence="9 10">
    <name type="scientific">Terasakiispira papahanaumokuakeensis</name>
    <dbReference type="NCBI Taxonomy" id="197479"/>
    <lineage>
        <taxon>Bacteria</taxon>
        <taxon>Pseudomonadati</taxon>
        <taxon>Pseudomonadota</taxon>
        <taxon>Gammaproteobacteria</taxon>
        <taxon>Oceanospirillales</taxon>
        <taxon>Terasakiispira</taxon>
    </lineage>
</organism>
<feature type="transmembrane region" description="Helical" evidence="8">
    <location>
        <begin position="120"/>
        <end position="138"/>
    </location>
</feature>
<dbReference type="FunFam" id="1.10.3470.10:FF:000001">
    <property type="entry name" value="Vitamin B12 ABC transporter permease BtuC"/>
    <property type="match status" value="1"/>
</dbReference>
<evidence type="ECO:0000256" key="8">
    <source>
        <dbReference type="SAM" id="Phobius"/>
    </source>
</evidence>
<keyword evidence="3" id="KW-0813">Transport</keyword>
<dbReference type="OrthoDB" id="9055647at2"/>
<keyword evidence="6 8" id="KW-1133">Transmembrane helix</keyword>
<dbReference type="GO" id="GO:0022857">
    <property type="term" value="F:transmembrane transporter activity"/>
    <property type="evidence" value="ECO:0007669"/>
    <property type="project" value="InterPro"/>
</dbReference>
<feature type="transmembrane region" description="Helical" evidence="8">
    <location>
        <begin position="243"/>
        <end position="268"/>
    </location>
</feature>
<dbReference type="GO" id="GO:0033214">
    <property type="term" value="P:siderophore-iron import into cell"/>
    <property type="evidence" value="ECO:0007669"/>
    <property type="project" value="TreeGrafter"/>
</dbReference>
<dbReference type="InterPro" id="IPR037294">
    <property type="entry name" value="ABC_BtuC-like"/>
</dbReference>
<gene>
    <name evidence="9" type="ORF">BFW38_13750</name>
</gene>
<reference evidence="9 10" key="1">
    <citation type="submission" date="2016-08" db="EMBL/GenBank/DDBJ databases">
        <authorList>
            <person name="Seilhamer J.J."/>
        </authorList>
    </citation>
    <scope>NUCLEOTIDE SEQUENCE [LARGE SCALE GENOMIC DNA]</scope>
    <source>
        <strain evidence="9 10">PH27A</strain>
    </source>
</reference>
<proteinExistence type="inferred from homology"/>
<name>A0A1E2VBR1_9GAMM</name>
<evidence type="ECO:0000313" key="9">
    <source>
        <dbReference type="EMBL" id="ODC04437.1"/>
    </source>
</evidence>